<reference evidence="2 3" key="1">
    <citation type="submission" date="2017-05" db="EMBL/GenBank/DDBJ databases">
        <title>Genome of assembly of the Bengalese finch, Lonchura striata domestica.</title>
        <authorList>
            <person name="Colquitt B.M."/>
            <person name="Brainard M.S."/>
        </authorList>
    </citation>
    <scope>NUCLEOTIDE SEQUENCE [LARGE SCALE GENOMIC DNA]</scope>
    <source>
        <strain evidence="2">White83orange57</strain>
    </source>
</reference>
<feature type="region of interest" description="Disordered" evidence="1">
    <location>
        <begin position="1"/>
        <end position="22"/>
    </location>
</feature>
<proteinExistence type="predicted"/>
<organism evidence="2 3">
    <name type="scientific">Lonchura striata</name>
    <name type="common">white-rumped munia</name>
    <dbReference type="NCBI Taxonomy" id="40157"/>
    <lineage>
        <taxon>Eukaryota</taxon>
        <taxon>Metazoa</taxon>
        <taxon>Chordata</taxon>
        <taxon>Craniata</taxon>
        <taxon>Vertebrata</taxon>
        <taxon>Euteleostomi</taxon>
        <taxon>Archelosauria</taxon>
        <taxon>Archosauria</taxon>
        <taxon>Dinosauria</taxon>
        <taxon>Saurischia</taxon>
        <taxon>Theropoda</taxon>
        <taxon>Coelurosauria</taxon>
        <taxon>Aves</taxon>
        <taxon>Neognathae</taxon>
        <taxon>Neoaves</taxon>
        <taxon>Telluraves</taxon>
        <taxon>Australaves</taxon>
        <taxon>Passeriformes</taxon>
        <taxon>Passeroidea</taxon>
        <taxon>Estrildidae</taxon>
        <taxon>Estrildinae</taxon>
        <taxon>Lonchura</taxon>
    </lineage>
</organism>
<dbReference type="Proteomes" id="UP000197619">
    <property type="component" value="Unassembled WGS sequence"/>
</dbReference>
<sequence>MARLKSWQPSCSKLDWSKRTLS</sequence>
<evidence type="ECO:0000313" key="3">
    <source>
        <dbReference type="Proteomes" id="UP000197619"/>
    </source>
</evidence>
<keyword evidence="3" id="KW-1185">Reference proteome</keyword>
<accession>A0A218VDS2</accession>
<evidence type="ECO:0000313" key="2">
    <source>
        <dbReference type="EMBL" id="OWK64123.1"/>
    </source>
</evidence>
<dbReference type="EMBL" id="MUZQ01000005">
    <property type="protein sequence ID" value="OWK64123.1"/>
    <property type="molecule type" value="Genomic_DNA"/>
</dbReference>
<dbReference type="AlphaFoldDB" id="A0A218VDS2"/>
<protein>
    <submittedName>
        <fullName evidence="2">Uncharacterized protein</fullName>
    </submittedName>
</protein>
<name>A0A218VDS2_9PASE</name>
<gene>
    <name evidence="2" type="ORF">RLOC_00011034</name>
</gene>
<evidence type="ECO:0000256" key="1">
    <source>
        <dbReference type="SAM" id="MobiDB-lite"/>
    </source>
</evidence>
<comment type="caution">
    <text evidence="2">The sequence shown here is derived from an EMBL/GenBank/DDBJ whole genome shotgun (WGS) entry which is preliminary data.</text>
</comment>